<dbReference type="AlphaFoldDB" id="A0A917N267"/>
<dbReference type="Proteomes" id="UP000662074">
    <property type="component" value="Unassembled WGS sequence"/>
</dbReference>
<reference evidence="2" key="2">
    <citation type="submission" date="2020-09" db="EMBL/GenBank/DDBJ databases">
        <authorList>
            <person name="Sun Q."/>
            <person name="Sedlacek I."/>
        </authorList>
    </citation>
    <scope>NUCLEOTIDE SEQUENCE</scope>
    <source>
        <strain evidence="2">CCM 8711</strain>
    </source>
</reference>
<name>A0A917N267_9SPHI</name>
<organism evidence="2 3">
    <name type="scientific">Mucilaginibacter galii</name>
    <dbReference type="NCBI Taxonomy" id="2005073"/>
    <lineage>
        <taxon>Bacteria</taxon>
        <taxon>Pseudomonadati</taxon>
        <taxon>Bacteroidota</taxon>
        <taxon>Sphingobacteriia</taxon>
        <taxon>Sphingobacteriales</taxon>
        <taxon>Sphingobacteriaceae</taxon>
        <taxon>Mucilaginibacter</taxon>
    </lineage>
</organism>
<dbReference type="EMBL" id="BMDO01000001">
    <property type="protein sequence ID" value="GGI49747.1"/>
    <property type="molecule type" value="Genomic_DNA"/>
</dbReference>
<sequence length="187" mass="20202">MKKIFTLAICTMLGLAAWAQKIIPQIKNGTVLNYTANVRAMGQTLPVTMTITEINAPLRIKWVISGLGTGIYEVSAKAIQSGTKMALREPGYEPVTQLKDSETIGFLSKDTFGNLVNAKAFELNGQKFTVTDGAAAYLLDGKEADTFYAVSANGKTKLWVLNNPDFPLICKIEGAPQGIDLTLNSVQ</sequence>
<keyword evidence="3" id="KW-1185">Reference proteome</keyword>
<reference evidence="2" key="1">
    <citation type="journal article" date="2014" name="Int. J. Syst. Evol. Microbiol.">
        <title>Complete genome sequence of Corynebacterium casei LMG S-19264T (=DSM 44701T), isolated from a smear-ripened cheese.</title>
        <authorList>
            <consortium name="US DOE Joint Genome Institute (JGI-PGF)"/>
            <person name="Walter F."/>
            <person name="Albersmeier A."/>
            <person name="Kalinowski J."/>
            <person name="Ruckert C."/>
        </authorList>
    </citation>
    <scope>NUCLEOTIDE SEQUENCE</scope>
    <source>
        <strain evidence="2">CCM 8711</strain>
    </source>
</reference>
<comment type="caution">
    <text evidence="2">The sequence shown here is derived from an EMBL/GenBank/DDBJ whole genome shotgun (WGS) entry which is preliminary data.</text>
</comment>
<evidence type="ECO:0000313" key="2">
    <source>
        <dbReference type="EMBL" id="GGI49747.1"/>
    </source>
</evidence>
<keyword evidence="1" id="KW-0732">Signal</keyword>
<dbReference type="RefSeq" id="WP_188414264.1">
    <property type="nucleotide sequence ID" value="NZ_BMDO01000001.1"/>
</dbReference>
<gene>
    <name evidence="2" type="ORF">GCM10011425_09590</name>
</gene>
<feature type="signal peptide" evidence="1">
    <location>
        <begin position="1"/>
        <end position="19"/>
    </location>
</feature>
<evidence type="ECO:0000313" key="3">
    <source>
        <dbReference type="Proteomes" id="UP000662074"/>
    </source>
</evidence>
<protein>
    <submittedName>
        <fullName evidence="2">Uncharacterized protein</fullName>
    </submittedName>
</protein>
<feature type="chain" id="PRO_5037783162" evidence="1">
    <location>
        <begin position="20"/>
        <end position="187"/>
    </location>
</feature>
<accession>A0A917N267</accession>
<proteinExistence type="predicted"/>
<evidence type="ECO:0000256" key="1">
    <source>
        <dbReference type="SAM" id="SignalP"/>
    </source>
</evidence>